<comment type="caution">
    <text evidence="2">The sequence shown here is derived from an EMBL/GenBank/DDBJ whole genome shotgun (WGS) entry which is preliminary data.</text>
</comment>
<keyword evidence="3" id="KW-1185">Reference proteome</keyword>
<evidence type="ECO:0000313" key="2">
    <source>
        <dbReference type="EMBL" id="MBB6353495.1"/>
    </source>
</evidence>
<proteinExistence type="predicted"/>
<feature type="compositionally biased region" description="Polar residues" evidence="1">
    <location>
        <begin position="1"/>
        <end position="18"/>
    </location>
</feature>
<organism evidence="2 3">
    <name type="scientific">Aminobacter aganoensis</name>
    <dbReference type="NCBI Taxonomy" id="83264"/>
    <lineage>
        <taxon>Bacteria</taxon>
        <taxon>Pseudomonadati</taxon>
        <taxon>Pseudomonadota</taxon>
        <taxon>Alphaproteobacteria</taxon>
        <taxon>Hyphomicrobiales</taxon>
        <taxon>Phyllobacteriaceae</taxon>
        <taxon>Aminobacter</taxon>
    </lineage>
</organism>
<protein>
    <submittedName>
        <fullName evidence="2">Uncharacterized protein</fullName>
    </submittedName>
</protein>
<name>A0A7X0F5M1_9HYPH</name>
<dbReference type="RefSeq" id="WP_184698573.1">
    <property type="nucleotide sequence ID" value="NZ_BAABEG010000001.1"/>
</dbReference>
<reference evidence="2 3" key="1">
    <citation type="submission" date="2020-08" db="EMBL/GenBank/DDBJ databases">
        <title>Genomic Encyclopedia of Type Strains, Phase IV (KMG-IV): sequencing the most valuable type-strain genomes for metagenomic binning, comparative biology and taxonomic classification.</title>
        <authorList>
            <person name="Goeker M."/>
        </authorList>
    </citation>
    <scope>NUCLEOTIDE SEQUENCE [LARGE SCALE GENOMIC DNA]</scope>
    <source>
        <strain evidence="2 3">DSM 7051</strain>
    </source>
</reference>
<accession>A0A7X0F5M1</accession>
<sequence>MSKGFRSNHNANSTISEDTMSDRDLDRISEQATADYLKRANKAALENMIGMALHAMSIEEMIDFLEFQIADLRDID</sequence>
<gene>
    <name evidence="2" type="ORF">GGR00_001263</name>
</gene>
<dbReference type="AlphaFoldDB" id="A0A7X0F5M1"/>
<feature type="region of interest" description="Disordered" evidence="1">
    <location>
        <begin position="1"/>
        <end position="24"/>
    </location>
</feature>
<evidence type="ECO:0000256" key="1">
    <source>
        <dbReference type="SAM" id="MobiDB-lite"/>
    </source>
</evidence>
<dbReference type="Proteomes" id="UP000536262">
    <property type="component" value="Unassembled WGS sequence"/>
</dbReference>
<dbReference type="EMBL" id="JACHOU010000002">
    <property type="protein sequence ID" value="MBB6353495.1"/>
    <property type="molecule type" value="Genomic_DNA"/>
</dbReference>
<evidence type="ECO:0000313" key="3">
    <source>
        <dbReference type="Proteomes" id="UP000536262"/>
    </source>
</evidence>